<protein>
    <submittedName>
        <fullName evidence="1">Thioredoxin</fullName>
    </submittedName>
</protein>
<accession>A0A233W3U8</accession>
<dbReference type="EMBL" id="NDYI01000005">
    <property type="protein sequence ID" value="OXZ39325.1"/>
    <property type="molecule type" value="Genomic_DNA"/>
</dbReference>
<name>A0A233W3U8_FINMA</name>
<dbReference type="RefSeq" id="WP_094202467.1">
    <property type="nucleotide sequence ID" value="NZ_JAWGUH010000002.1"/>
</dbReference>
<dbReference type="Proteomes" id="UP000215361">
    <property type="component" value="Unassembled WGS sequence"/>
</dbReference>
<sequence>MKKFKKSDINSKVFNKGNKILFFEADGICPCIPAKNDLEDIEKSFQGEIEFYEYTAKKVKEINKDEIITHFEALPLPTTLFIKDGKIIDRLVGDNSKSTYRNYANKLLDEN</sequence>
<dbReference type="SUPFAM" id="SSF52833">
    <property type="entry name" value="Thioredoxin-like"/>
    <property type="match status" value="1"/>
</dbReference>
<proteinExistence type="predicted"/>
<evidence type="ECO:0000313" key="1">
    <source>
        <dbReference type="EMBL" id="OXZ39325.1"/>
    </source>
</evidence>
<dbReference type="AlphaFoldDB" id="A0A233W3U8"/>
<comment type="caution">
    <text evidence="1">The sequence shown here is derived from an EMBL/GenBank/DDBJ whole genome shotgun (WGS) entry which is preliminary data.</text>
</comment>
<dbReference type="InterPro" id="IPR036249">
    <property type="entry name" value="Thioredoxin-like_sf"/>
</dbReference>
<reference evidence="2" key="1">
    <citation type="submission" date="2017-04" db="EMBL/GenBank/DDBJ databases">
        <title>Finegoldia magna isolated from orthopedic joint implant-associated infections.</title>
        <authorList>
            <person name="Bjorklund S."/>
            <person name="Bruggemann H."/>
            <person name="Jensen A."/>
            <person name="Hellmark B."/>
            <person name="Soderquist B."/>
        </authorList>
    </citation>
    <scope>NUCLEOTIDE SEQUENCE [LARGE SCALE GENOMIC DNA]</scope>
    <source>
        <strain evidence="2">08T492</strain>
    </source>
</reference>
<dbReference type="Gene3D" id="3.40.30.10">
    <property type="entry name" value="Glutaredoxin"/>
    <property type="match status" value="1"/>
</dbReference>
<gene>
    <name evidence="1" type="ORF">B9N56_01005</name>
</gene>
<organism evidence="1 2">
    <name type="scientific">Finegoldia magna</name>
    <name type="common">Peptostreptococcus magnus</name>
    <dbReference type="NCBI Taxonomy" id="1260"/>
    <lineage>
        <taxon>Bacteria</taxon>
        <taxon>Bacillati</taxon>
        <taxon>Bacillota</taxon>
        <taxon>Tissierellia</taxon>
        <taxon>Tissierellales</taxon>
        <taxon>Peptoniphilaceae</taxon>
        <taxon>Finegoldia</taxon>
    </lineage>
</organism>
<dbReference type="CDD" id="cd02947">
    <property type="entry name" value="TRX_family"/>
    <property type="match status" value="1"/>
</dbReference>
<evidence type="ECO:0000313" key="2">
    <source>
        <dbReference type="Proteomes" id="UP000215361"/>
    </source>
</evidence>